<evidence type="ECO:0000256" key="3">
    <source>
        <dbReference type="ARBA" id="ARBA00023163"/>
    </source>
</evidence>
<feature type="domain" description="HTH marR-type" evidence="4">
    <location>
        <begin position="10"/>
        <end position="143"/>
    </location>
</feature>
<dbReference type="PANTHER" id="PTHR33164:SF64">
    <property type="entry name" value="TRANSCRIPTIONAL REGULATOR SLYA"/>
    <property type="match status" value="1"/>
</dbReference>
<evidence type="ECO:0000259" key="4">
    <source>
        <dbReference type="PROSITE" id="PS50995"/>
    </source>
</evidence>
<dbReference type="GO" id="GO:0003677">
    <property type="term" value="F:DNA binding"/>
    <property type="evidence" value="ECO:0007669"/>
    <property type="project" value="UniProtKB-KW"/>
</dbReference>
<dbReference type="GO" id="GO:0006950">
    <property type="term" value="P:response to stress"/>
    <property type="evidence" value="ECO:0007669"/>
    <property type="project" value="TreeGrafter"/>
</dbReference>
<dbReference type="InterPro" id="IPR036388">
    <property type="entry name" value="WH-like_DNA-bd_sf"/>
</dbReference>
<dbReference type="RefSeq" id="WP_009635524.1">
    <property type="nucleotide sequence ID" value="NZ_CP165628.1"/>
</dbReference>
<keyword evidence="2" id="KW-0238">DNA-binding</keyword>
<dbReference type="PROSITE" id="PS50995">
    <property type="entry name" value="HTH_MARR_2"/>
    <property type="match status" value="1"/>
</dbReference>
<dbReference type="SUPFAM" id="SSF46785">
    <property type="entry name" value="Winged helix' DNA-binding domain"/>
    <property type="match status" value="1"/>
</dbReference>
<dbReference type="GO" id="GO:0003700">
    <property type="term" value="F:DNA-binding transcription factor activity"/>
    <property type="evidence" value="ECO:0007669"/>
    <property type="project" value="InterPro"/>
</dbReference>
<dbReference type="SMART" id="SM00347">
    <property type="entry name" value="HTH_MARR"/>
    <property type="match status" value="1"/>
</dbReference>
<keyword evidence="3" id="KW-0804">Transcription</keyword>
<accession>A0AB39VKB7</accession>
<dbReference type="Pfam" id="PF12802">
    <property type="entry name" value="MarR_2"/>
    <property type="match status" value="1"/>
</dbReference>
<dbReference type="InterPro" id="IPR000835">
    <property type="entry name" value="HTH_MarR-typ"/>
</dbReference>
<dbReference type="InterPro" id="IPR036390">
    <property type="entry name" value="WH_DNA-bd_sf"/>
</dbReference>
<evidence type="ECO:0000256" key="2">
    <source>
        <dbReference type="ARBA" id="ARBA00023125"/>
    </source>
</evidence>
<dbReference type="PANTHER" id="PTHR33164">
    <property type="entry name" value="TRANSCRIPTIONAL REGULATOR, MARR FAMILY"/>
    <property type="match status" value="1"/>
</dbReference>
<dbReference type="InterPro" id="IPR039422">
    <property type="entry name" value="MarR/SlyA-like"/>
</dbReference>
<dbReference type="AlphaFoldDB" id="A0AB39VKB7"/>
<reference evidence="5" key="1">
    <citation type="submission" date="2024-07" db="EMBL/GenBank/DDBJ databases">
        <authorList>
            <person name="Biller S.J."/>
        </authorList>
    </citation>
    <scope>NUCLEOTIDE SEQUENCE</scope>
    <source>
        <strain evidence="5">WC2420</strain>
    </source>
</reference>
<name>A0AB39VKB7_9GAMM</name>
<evidence type="ECO:0000313" key="5">
    <source>
        <dbReference type="EMBL" id="XDU70607.1"/>
    </source>
</evidence>
<evidence type="ECO:0000256" key="1">
    <source>
        <dbReference type="ARBA" id="ARBA00023015"/>
    </source>
</evidence>
<dbReference type="EMBL" id="CP165628">
    <property type="protein sequence ID" value="XDU70607.1"/>
    <property type="molecule type" value="Genomic_DNA"/>
</dbReference>
<dbReference type="PRINTS" id="PR00598">
    <property type="entry name" value="HTHMARR"/>
</dbReference>
<dbReference type="Gene3D" id="1.10.10.10">
    <property type="entry name" value="Winged helix-like DNA-binding domain superfamily/Winged helix DNA-binding domain"/>
    <property type="match status" value="1"/>
</dbReference>
<keyword evidence="1" id="KW-0805">Transcription regulation</keyword>
<organism evidence="5">
    <name type="scientific">Rouxiella sp. WC2420</name>
    <dbReference type="NCBI Taxonomy" id="3234145"/>
    <lineage>
        <taxon>Bacteria</taxon>
        <taxon>Pseudomonadati</taxon>
        <taxon>Pseudomonadota</taxon>
        <taxon>Gammaproteobacteria</taxon>
        <taxon>Enterobacterales</taxon>
        <taxon>Yersiniaceae</taxon>
        <taxon>Rouxiella</taxon>
    </lineage>
</organism>
<gene>
    <name evidence="5" type="ORF">AB3G37_13515</name>
</gene>
<sequence length="148" mass="15889">MSHKMTDDWQTALIWMVLPAGRAWQRTAGEALEQSGLPLSASAALLIIARLGNGIRQKDVAEEAAIDPAAIARSVIQLENQGLLLRKADSTDARAKTLHLTQEGQAVASTLEKTLESVRKKILAGISDQDGKTAVRVLSHLESASRKA</sequence>
<protein>
    <submittedName>
        <fullName evidence="5">MarR family winged helix-turn-helix transcriptional regulator</fullName>
    </submittedName>
</protein>
<proteinExistence type="predicted"/>